<dbReference type="RefSeq" id="WP_129353847.1">
    <property type="nucleotide sequence ID" value="NZ_CP026538.1"/>
</dbReference>
<dbReference type="AlphaFoldDB" id="A0A4P6HSM7"/>
<dbReference type="SMART" id="SM00448">
    <property type="entry name" value="REC"/>
    <property type="match status" value="1"/>
</dbReference>
<feature type="modified residue" description="4-aspartylphosphate" evidence="2">
    <location>
        <position position="53"/>
    </location>
</feature>
<evidence type="ECO:0000259" key="3">
    <source>
        <dbReference type="PROSITE" id="PS50110"/>
    </source>
</evidence>
<keyword evidence="5" id="KW-1185">Reference proteome</keyword>
<dbReference type="Pfam" id="PF00072">
    <property type="entry name" value="Response_reg"/>
    <property type="match status" value="1"/>
</dbReference>
<dbReference type="SUPFAM" id="SSF52172">
    <property type="entry name" value="CheY-like"/>
    <property type="match status" value="1"/>
</dbReference>
<feature type="domain" description="Response regulatory" evidence="3">
    <location>
        <begin position="4"/>
        <end position="114"/>
    </location>
</feature>
<reference evidence="4 5" key="1">
    <citation type="submission" date="2018-02" db="EMBL/GenBank/DDBJ databases">
        <title>Genome sequence of Desulfovibrio carbinolicus DSM 3852.</title>
        <authorList>
            <person name="Wilbanks E."/>
            <person name="Skennerton C.T."/>
            <person name="Orphan V.J."/>
        </authorList>
    </citation>
    <scope>NUCLEOTIDE SEQUENCE [LARGE SCALE GENOMIC DNA]</scope>
    <source>
        <strain evidence="4 5">DSM 3852</strain>
    </source>
</reference>
<accession>A0A4P6HSM7</accession>
<dbReference type="InterPro" id="IPR050595">
    <property type="entry name" value="Bact_response_regulator"/>
</dbReference>
<dbReference type="GO" id="GO:0000160">
    <property type="term" value="P:phosphorelay signal transduction system"/>
    <property type="evidence" value="ECO:0007669"/>
    <property type="project" value="InterPro"/>
</dbReference>
<protein>
    <recommendedName>
        <fullName evidence="3">Response regulatory domain-containing protein</fullName>
    </recommendedName>
</protein>
<dbReference type="Gene3D" id="3.40.50.2300">
    <property type="match status" value="1"/>
</dbReference>
<dbReference type="Proteomes" id="UP000293296">
    <property type="component" value="Chromosome"/>
</dbReference>
<name>A0A4P6HSM7_9BACT</name>
<gene>
    <name evidence="4" type="ORF">C3Y92_14660</name>
</gene>
<dbReference type="InterPro" id="IPR001789">
    <property type="entry name" value="Sig_transdc_resp-reg_receiver"/>
</dbReference>
<sequence length="119" mass="13028">MAHTILIVDDDPDIVAYLEDVFTDEGYRTVSARNGKQALAAIESERPDAITLDLEMPDMTGPKFNRALEKSGRDIPIVVITGHPGLKYVIPGARAVFDKPIDRLALLAALRDILGQDDN</sequence>
<evidence type="ECO:0000256" key="2">
    <source>
        <dbReference type="PROSITE-ProRule" id="PRU00169"/>
    </source>
</evidence>
<proteinExistence type="predicted"/>
<dbReference type="PANTHER" id="PTHR44591:SF3">
    <property type="entry name" value="RESPONSE REGULATORY DOMAIN-CONTAINING PROTEIN"/>
    <property type="match status" value="1"/>
</dbReference>
<evidence type="ECO:0000256" key="1">
    <source>
        <dbReference type="ARBA" id="ARBA00022553"/>
    </source>
</evidence>
<evidence type="ECO:0000313" key="5">
    <source>
        <dbReference type="Proteomes" id="UP000293296"/>
    </source>
</evidence>
<dbReference type="PANTHER" id="PTHR44591">
    <property type="entry name" value="STRESS RESPONSE REGULATOR PROTEIN 1"/>
    <property type="match status" value="1"/>
</dbReference>
<dbReference type="EMBL" id="CP026538">
    <property type="protein sequence ID" value="QAZ68398.1"/>
    <property type="molecule type" value="Genomic_DNA"/>
</dbReference>
<keyword evidence="1 2" id="KW-0597">Phosphoprotein</keyword>
<dbReference type="OrthoDB" id="5295285at2"/>
<dbReference type="KEGG" id="dcb:C3Y92_14660"/>
<evidence type="ECO:0000313" key="4">
    <source>
        <dbReference type="EMBL" id="QAZ68398.1"/>
    </source>
</evidence>
<organism evidence="4 5">
    <name type="scientific">Solidesulfovibrio carbinolicus</name>
    <dbReference type="NCBI Taxonomy" id="296842"/>
    <lineage>
        <taxon>Bacteria</taxon>
        <taxon>Pseudomonadati</taxon>
        <taxon>Thermodesulfobacteriota</taxon>
        <taxon>Desulfovibrionia</taxon>
        <taxon>Desulfovibrionales</taxon>
        <taxon>Desulfovibrionaceae</taxon>
        <taxon>Solidesulfovibrio</taxon>
    </lineage>
</organism>
<dbReference type="InterPro" id="IPR011006">
    <property type="entry name" value="CheY-like_superfamily"/>
</dbReference>
<dbReference type="PROSITE" id="PS50110">
    <property type="entry name" value="RESPONSE_REGULATORY"/>
    <property type="match status" value="1"/>
</dbReference>